<evidence type="ECO:0000256" key="4">
    <source>
        <dbReference type="ARBA" id="ARBA00022840"/>
    </source>
</evidence>
<keyword evidence="1" id="KW-0547">Nucleotide-binding</keyword>
<dbReference type="PROSITE" id="PS51194">
    <property type="entry name" value="HELICASE_CTER"/>
    <property type="match status" value="1"/>
</dbReference>
<feature type="compositionally biased region" description="Basic residues" evidence="7">
    <location>
        <begin position="408"/>
        <end position="431"/>
    </location>
</feature>
<dbReference type="InterPro" id="IPR027417">
    <property type="entry name" value="P-loop_NTPase"/>
</dbReference>
<feature type="short sequence motif" description="Q motif" evidence="6">
    <location>
        <begin position="18"/>
        <end position="46"/>
    </location>
</feature>
<gene>
    <name evidence="11" type="ORF">TDIS_0061</name>
</gene>
<keyword evidence="4" id="KW-0067">ATP-binding</keyword>
<dbReference type="SMART" id="SM00490">
    <property type="entry name" value="HELICc"/>
    <property type="match status" value="1"/>
</dbReference>
<evidence type="ECO:0000313" key="12">
    <source>
        <dbReference type="Proteomes" id="UP000078390"/>
    </source>
</evidence>
<keyword evidence="3 11" id="KW-0347">Helicase</keyword>
<feature type="domain" description="Helicase ATP-binding" evidence="8">
    <location>
        <begin position="49"/>
        <end position="225"/>
    </location>
</feature>
<comment type="caution">
    <text evidence="11">The sequence shown here is derived from an EMBL/GenBank/DDBJ whole genome shotgun (WGS) entry which is preliminary data.</text>
</comment>
<dbReference type="SMART" id="SM00487">
    <property type="entry name" value="DEXDc"/>
    <property type="match status" value="1"/>
</dbReference>
<protein>
    <submittedName>
        <fullName evidence="11">ATP-dependent RNA helicase RhlB</fullName>
    </submittedName>
</protein>
<comment type="similarity">
    <text evidence="5">Belongs to the DEAD box helicase family.</text>
</comment>
<dbReference type="Gene3D" id="3.40.50.300">
    <property type="entry name" value="P-loop containing nucleotide triphosphate hydrolases"/>
    <property type="match status" value="2"/>
</dbReference>
<dbReference type="GO" id="GO:0005524">
    <property type="term" value="F:ATP binding"/>
    <property type="evidence" value="ECO:0007669"/>
    <property type="project" value="UniProtKB-KW"/>
</dbReference>
<reference evidence="11 12" key="1">
    <citation type="submission" date="2016-04" db="EMBL/GenBank/DDBJ databases">
        <title>Genome analysis of Thermosulfurimonas dismutans, the first thermophilic sulfur-disproportionating bacterium of the phylum Thermodesulfobacteria.</title>
        <authorList>
            <person name="Mardanov A.V."/>
            <person name="Beletsky A.V."/>
            <person name="Kadnikov V.V."/>
            <person name="Slobodkin A.I."/>
            <person name="Ravin N.V."/>
        </authorList>
    </citation>
    <scope>NUCLEOTIDE SEQUENCE [LARGE SCALE GENOMIC DNA]</scope>
    <source>
        <strain evidence="11 12">S95</strain>
    </source>
</reference>
<dbReference type="PROSITE" id="PS51195">
    <property type="entry name" value="Q_MOTIF"/>
    <property type="match status" value="1"/>
</dbReference>
<feature type="region of interest" description="Disordered" evidence="7">
    <location>
        <begin position="406"/>
        <end position="431"/>
    </location>
</feature>
<dbReference type="GO" id="GO:0003724">
    <property type="term" value="F:RNA helicase activity"/>
    <property type="evidence" value="ECO:0007669"/>
    <property type="project" value="InterPro"/>
</dbReference>
<evidence type="ECO:0000256" key="5">
    <source>
        <dbReference type="ARBA" id="ARBA00038437"/>
    </source>
</evidence>
<dbReference type="RefSeq" id="WP_068668131.1">
    <property type="nucleotide sequence ID" value="NZ_LWLG01000001.1"/>
</dbReference>
<evidence type="ECO:0000259" key="8">
    <source>
        <dbReference type="PROSITE" id="PS51192"/>
    </source>
</evidence>
<dbReference type="AlphaFoldDB" id="A0A179D6F4"/>
<evidence type="ECO:0000256" key="3">
    <source>
        <dbReference type="ARBA" id="ARBA00022806"/>
    </source>
</evidence>
<dbReference type="GO" id="GO:0005829">
    <property type="term" value="C:cytosol"/>
    <property type="evidence" value="ECO:0007669"/>
    <property type="project" value="TreeGrafter"/>
</dbReference>
<dbReference type="InterPro" id="IPR011545">
    <property type="entry name" value="DEAD/DEAH_box_helicase_dom"/>
</dbReference>
<proteinExistence type="inferred from homology"/>
<dbReference type="GO" id="GO:0016787">
    <property type="term" value="F:hydrolase activity"/>
    <property type="evidence" value="ECO:0007669"/>
    <property type="project" value="UniProtKB-KW"/>
</dbReference>
<feature type="domain" description="Helicase C-terminal" evidence="9">
    <location>
        <begin position="249"/>
        <end position="395"/>
    </location>
</feature>
<keyword evidence="2" id="KW-0378">Hydrolase</keyword>
<sequence length="431" mass="48594">MESGAGEARTLSVPLNGRAFTQLPLHPRLKENLDRHGFKRSTILQDLALSEALKGKDLILKARRGSGKGIFLILAALDRLARTNGHNENKPQILVLTPSGARAKLLSSWARNLAEGLDLEIEAFSGEGEITEEELRKLEKGVDLLFTTLDGLNRALKWGLLKTFGLKILIVDELEKMVARSVTFIRNLLSKLPPPDRRQTLILMEELTYPALELAYEFTNEPEEIYIEEGRRDFTGITLSLIHVSETEKFSLLLGILKKKNWPRTLIFTNEKLSAQKLTDDLKALGLKAVFLKAELPPPLRLNFLKIFARGEAQIMVATDAGTRFIQDENLDFIINYDLPELPSDFCQRAGRIKKSEGEIISLCDETGAFFLEAIEETIGQKMNVIFPEPEEEWFVSPVEVREILGRTSRKPPRAAKPRRSSPRSQTKSRI</sequence>
<dbReference type="GO" id="GO:0003676">
    <property type="term" value="F:nucleic acid binding"/>
    <property type="evidence" value="ECO:0007669"/>
    <property type="project" value="InterPro"/>
</dbReference>
<dbReference type="Pfam" id="PF00270">
    <property type="entry name" value="DEAD"/>
    <property type="match status" value="1"/>
</dbReference>
<name>A0A179D6F4_9BACT</name>
<dbReference type="OrthoDB" id="9805696at2"/>
<dbReference type="Pfam" id="PF00271">
    <property type="entry name" value="Helicase_C"/>
    <property type="match status" value="1"/>
</dbReference>
<dbReference type="InterPro" id="IPR050079">
    <property type="entry name" value="DEAD_box_RNA_helicase"/>
</dbReference>
<evidence type="ECO:0000256" key="1">
    <source>
        <dbReference type="ARBA" id="ARBA00022741"/>
    </source>
</evidence>
<accession>A0A179D6F4</accession>
<evidence type="ECO:0000256" key="7">
    <source>
        <dbReference type="SAM" id="MobiDB-lite"/>
    </source>
</evidence>
<feature type="domain" description="DEAD-box RNA helicase Q" evidence="10">
    <location>
        <begin position="18"/>
        <end position="46"/>
    </location>
</feature>
<dbReference type="PANTHER" id="PTHR47959:SF10">
    <property type="entry name" value="ATP-DEPENDENT RNA HELICASE RHLB"/>
    <property type="match status" value="1"/>
</dbReference>
<dbReference type="InterPro" id="IPR014014">
    <property type="entry name" value="RNA_helicase_DEAD_Q_motif"/>
</dbReference>
<dbReference type="Proteomes" id="UP000078390">
    <property type="component" value="Unassembled WGS sequence"/>
</dbReference>
<dbReference type="EMBL" id="LWLG01000001">
    <property type="protein sequence ID" value="OAQ21543.1"/>
    <property type="molecule type" value="Genomic_DNA"/>
</dbReference>
<evidence type="ECO:0000313" key="11">
    <source>
        <dbReference type="EMBL" id="OAQ21543.1"/>
    </source>
</evidence>
<evidence type="ECO:0000256" key="2">
    <source>
        <dbReference type="ARBA" id="ARBA00022801"/>
    </source>
</evidence>
<dbReference type="InterPro" id="IPR001650">
    <property type="entry name" value="Helicase_C-like"/>
</dbReference>
<dbReference type="PROSITE" id="PS51192">
    <property type="entry name" value="HELICASE_ATP_BIND_1"/>
    <property type="match status" value="1"/>
</dbReference>
<evidence type="ECO:0000259" key="10">
    <source>
        <dbReference type="PROSITE" id="PS51195"/>
    </source>
</evidence>
<organism evidence="11 12">
    <name type="scientific">Thermosulfurimonas dismutans</name>
    <dbReference type="NCBI Taxonomy" id="999894"/>
    <lineage>
        <taxon>Bacteria</taxon>
        <taxon>Pseudomonadati</taxon>
        <taxon>Thermodesulfobacteriota</taxon>
        <taxon>Thermodesulfobacteria</taxon>
        <taxon>Thermodesulfobacteriales</taxon>
        <taxon>Thermodesulfobacteriaceae</taxon>
        <taxon>Thermosulfurimonas</taxon>
    </lineage>
</organism>
<evidence type="ECO:0000259" key="9">
    <source>
        <dbReference type="PROSITE" id="PS51194"/>
    </source>
</evidence>
<dbReference type="InterPro" id="IPR014001">
    <property type="entry name" value="Helicase_ATP-bd"/>
</dbReference>
<dbReference type="PANTHER" id="PTHR47959">
    <property type="entry name" value="ATP-DEPENDENT RNA HELICASE RHLE-RELATED"/>
    <property type="match status" value="1"/>
</dbReference>
<keyword evidence="12" id="KW-1185">Reference proteome</keyword>
<dbReference type="CDD" id="cd18787">
    <property type="entry name" value="SF2_C_DEAD"/>
    <property type="match status" value="1"/>
</dbReference>
<dbReference type="STRING" id="999894.TDIS_0061"/>
<evidence type="ECO:0000256" key="6">
    <source>
        <dbReference type="PROSITE-ProRule" id="PRU00552"/>
    </source>
</evidence>
<dbReference type="SUPFAM" id="SSF52540">
    <property type="entry name" value="P-loop containing nucleoside triphosphate hydrolases"/>
    <property type="match status" value="1"/>
</dbReference>